<dbReference type="InterPro" id="IPR006102">
    <property type="entry name" value="Ig-like_GH2"/>
</dbReference>
<dbReference type="PRINTS" id="PR00132">
    <property type="entry name" value="GLHYDRLASE2"/>
</dbReference>
<dbReference type="SUPFAM" id="SSF49303">
    <property type="entry name" value="beta-Galactosidase/glucuronidase domain"/>
    <property type="match status" value="2"/>
</dbReference>
<dbReference type="InterPro" id="IPR014718">
    <property type="entry name" value="GH-type_carb-bd"/>
</dbReference>
<evidence type="ECO:0000313" key="11">
    <source>
        <dbReference type="Proteomes" id="UP000257014"/>
    </source>
</evidence>
<dbReference type="InterPro" id="IPR006104">
    <property type="entry name" value="Glyco_hydro_2_N"/>
</dbReference>
<evidence type="ECO:0000256" key="2">
    <source>
        <dbReference type="ARBA" id="ARBA00007401"/>
    </source>
</evidence>
<keyword evidence="6 8" id="KW-0326">Glycosidase</keyword>
<dbReference type="Pfam" id="PF02836">
    <property type="entry name" value="Glyco_hydro_2_C"/>
    <property type="match status" value="1"/>
</dbReference>
<evidence type="ECO:0000256" key="5">
    <source>
        <dbReference type="ARBA" id="ARBA00022801"/>
    </source>
</evidence>
<evidence type="ECO:0000256" key="3">
    <source>
        <dbReference type="ARBA" id="ARBA00012756"/>
    </source>
</evidence>
<evidence type="ECO:0000313" key="10">
    <source>
        <dbReference type="EMBL" id="REJ25572.1"/>
    </source>
</evidence>
<comment type="caution">
    <text evidence="10">The sequence shown here is derived from an EMBL/GenBank/DDBJ whole genome shotgun (WGS) entry which is preliminary data.</text>
</comment>
<dbReference type="InterPro" id="IPR006101">
    <property type="entry name" value="Glyco_hydro_2"/>
</dbReference>
<dbReference type="SUPFAM" id="SSF51445">
    <property type="entry name" value="(Trans)glycosidases"/>
    <property type="match status" value="1"/>
</dbReference>
<dbReference type="InterPro" id="IPR032312">
    <property type="entry name" value="LacZ_4"/>
</dbReference>
<dbReference type="RefSeq" id="WP_276644513.1">
    <property type="nucleotide sequence ID" value="NZ_QEWE01000031.1"/>
</dbReference>
<dbReference type="InterPro" id="IPR017853">
    <property type="entry name" value="GH"/>
</dbReference>
<organism evidence="10 11">
    <name type="scientific">Caldibacillus debilis</name>
    <dbReference type="NCBI Taxonomy" id="301148"/>
    <lineage>
        <taxon>Bacteria</taxon>
        <taxon>Bacillati</taxon>
        <taxon>Bacillota</taxon>
        <taxon>Bacilli</taxon>
        <taxon>Bacillales</taxon>
        <taxon>Bacillaceae</taxon>
        <taxon>Caldibacillus</taxon>
    </lineage>
</organism>
<dbReference type="PANTHER" id="PTHR46323:SF2">
    <property type="entry name" value="BETA-GALACTOSIDASE"/>
    <property type="match status" value="1"/>
</dbReference>
<dbReference type="Gene3D" id="2.70.98.10">
    <property type="match status" value="1"/>
</dbReference>
<comment type="catalytic activity">
    <reaction evidence="1 8">
        <text>Hydrolysis of terminal non-reducing beta-D-galactose residues in beta-D-galactosides.</text>
        <dbReference type="EC" id="3.2.1.23"/>
    </reaction>
</comment>
<dbReference type="GO" id="GO:0004565">
    <property type="term" value="F:beta-galactosidase activity"/>
    <property type="evidence" value="ECO:0007669"/>
    <property type="project" value="UniProtKB-EC"/>
</dbReference>
<proteinExistence type="inferred from homology"/>
<dbReference type="InterPro" id="IPR006103">
    <property type="entry name" value="Glyco_hydro_2_cat"/>
</dbReference>
<accession>A0A3E0JYY0</accession>
<dbReference type="InterPro" id="IPR023232">
    <property type="entry name" value="Glyco_hydro_2_AS"/>
</dbReference>
<evidence type="ECO:0000256" key="8">
    <source>
        <dbReference type="RuleBase" id="RU361154"/>
    </source>
</evidence>
<evidence type="ECO:0000256" key="4">
    <source>
        <dbReference type="ARBA" id="ARBA00013303"/>
    </source>
</evidence>
<feature type="domain" description="Beta galactosidase small chain/" evidence="9">
    <location>
        <begin position="771"/>
        <end position="1041"/>
    </location>
</feature>
<dbReference type="PANTHER" id="PTHR46323">
    <property type="entry name" value="BETA-GALACTOSIDASE"/>
    <property type="match status" value="1"/>
</dbReference>
<evidence type="ECO:0000256" key="7">
    <source>
        <dbReference type="ARBA" id="ARBA00032230"/>
    </source>
</evidence>
<dbReference type="Pfam" id="PF02929">
    <property type="entry name" value="Bgal_small_N"/>
    <property type="match status" value="1"/>
</dbReference>
<dbReference type="PROSITE" id="PS00608">
    <property type="entry name" value="GLYCOSYL_HYDROL_F2_2"/>
    <property type="match status" value="1"/>
</dbReference>
<dbReference type="EMBL" id="QEWE01000031">
    <property type="protein sequence ID" value="REJ25572.1"/>
    <property type="molecule type" value="Genomic_DNA"/>
</dbReference>
<dbReference type="GO" id="GO:0009341">
    <property type="term" value="C:beta-galactosidase complex"/>
    <property type="evidence" value="ECO:0007669"/>
    <property type="project" value="InterPro"/>
</dbReference>
<dbReference type="GO" id="GO:0005990">
    <property type="term" value="P:lactose catabolic process"/>
    <property type="evidence" value="ECO:0007669"/>
    <property type="project" value="TreeGrafter"/>
</dbReference>
<reference evidence="10 11" key="1">
    <citation type="submission" date="2018-03" db="EMBL/GenBank/DDBJ databases">
        <authorList>
            <person name="Keele B.F."/>
        </authorList>
    </citation>
    <scope>NUCLEOTIDE SEQUENCE [LARGE SCALE GENOMIC DNA]</scope>
    <source>
        <strain evidence="10">ZCTH4_d</strain>
    </source>
</reference>
<dbReference type="Proteomes" id="UP000257014">
    <property type="component" value="Unassembled WGS sequence"/>
</dbReference>
<dbReference type="AlphaFoldDB" id="A0A3E0JYY0"/>
<dbReference type="Gene3D" id="2.60.120.260">
    <property type="entry name" value="Galactose-binding domain-like"/>
    <property type="match status" value="1"/>
</dbReference>
<dbReference type="SMART" id="SM01038">
    <property type="entry name" value="Bgal_small_N"/>
    <property type="match status" value="1"/>
</dbReference>
<dbReference type="InterPro" id="IPR008979">
    <property type="entry name" value="Galactose-bd-like_sf"/>
</dbReference>
<evidence type="ECO:0000256" key="1">
    <source>
        <dbReference type="ARBA" id="ARBA00001412"/>
    </source>
</evidence>
<dbReference type="Pfam" id="PF02837">
    <property type="entry name" value="Glyco_hydro_2_N"/>
    <property type="match status" value="1"/>
</dbReference>
<dbReference type="InterPro" id="IPR013783">
    <property type="entry name" value="Ig-like_fold"/>
</dbReference>
<comment type="similarity">
    <text evidence="2 8">Belongs to the glycosyl hydrolase 2 family.</text>
</comment>
<dbReference type="InterPro" id="IPR011013">
    <property type="entry name" value="Gal_mutarotase_sf_dom"/>
</dbReference>
<sequence length="1046" mass="121342">MKTPLKKFQYIPPKNGYPEWNNNPDIFQLNRLEAHATLMPYKTLSEALNGKRHLSDFYQSLNGKWKFYFATNPEKREKNFYEMDYDYSDWDEITVPGHWQLQGYDYPQYTNIRYPWELTEDIKPPFAPTKYNPVGQYIRTFTIPEDWNGMPVYISFQGVESAFYVWVNGDFVGYSEDSFTPAEFDLTPYLKEGENKLAVEVYRWSDASWLEDQDFWRLSGIFRDVYLYATPIVHIKDFFVQTDLDHDYKDAELKINVKISNYQKFYNNGDVVFEALLYDKNQQMILDKPLSKEIEIKNKENVEFNISSFVKNPLKWSAEKPNLYTLVLCLKNDDGTVIEYESCKIGFRKFEIKNGLMLINGKRIVFKGVNRHEFSHEKGRAIGYEEMVHDIKLMKKHNINAVRTSHYPNQPEFYDLCDEFGLYVIDETNLETHGTWRYGQEEEEDTIPGSKPEWAENVLDRCNSMFQRDKNHPCILIWSLGNESFGGDNFIKMHDFLRNADPTRIVHYEGVFHYRKSEAASDIESTMYTPPDLVEQYAIEAEKSQNGAKPYLLCEYSHSMGNSNGNLYKYTDLFDKYPILQGGFIWDWKDQALKSKTKDGVEFLAYGGDFGDEPNDGNFCGNGLIFADGTITPKIFEVKKCYQNVDFKEIDLQKGIISVKNKFLFTNLRDFDFHWEIAEDGIKIKSGKHELDIEPGETKEIKLEYNMSELSGCKGELILTVSLRLKNSTSWADQGHEIAFEQFLLKEKQQIEIQENDSKNITWEEKDENVTVIGEDYCITFDKQNGNLVSYVSHGKELLKTPIVPNFWRALTDNDRGNKLGERCAPWKNAGEKRKLQDSAIVNDENRLNIKAEYILPDANDSKCEITYTIDALGSIVVDFQLVPNGNLPEIPEIGVMFSMPSEYDVLHWYGKGPHENYIDRNKGAKIGLYHGLVKDQYVPYLKPQECGNKTGVRWGTITNKEGFGLKVEGLPTVELNVLPYTPSELENCSHSYKLPQIDKTVVRINYKQMGVGGDDSWGQKTHPEFTIFAEKPYCYSFKLIPVNKK</sequence>
<evidence type="ECO:0000259" key="9">
    <source>
        <dbReference type="SMART" id="SM01038"/>
    </source>
</evidence>
<dbReference type="Pfam" id="PF16353">
    <property type="entry name" value="LacZ_4"/>
    <property type="match status" value="1"/>
</dbReference>
<dbReference type="SUPFAM" id="SSF74650">
    <property type="entry name" value="Galactose mutarotase-like"/>
    <property type="match status" value="1"/>
</dbReference>
<dbReference type="FunFam" id="2.60.40.10:FF:000680">
    <property type="entry name" value="Beta-galactosidase"/>
    <property type="match status" value="1"/>
</dbReference>
<keyword evidence="5 8" id="KW-0378">Hydrolase</keyword>
<evidence type="ECO:0000256" key="6">
    <source>
        <dbReference type="ARBA" id="ARBA00023295"/>
    </source>
</evidence>
<protein>
    <recommendedName>
        <fullName evidence="4 8">Beta-galactosidase</fullName>
        <ecNumber evidence="3 8">3.2.1.23</ecNumber>
    </recommendedName>
    <alternativeName>
        <fullName evidence="7 8">Lactase</fullName>
    </alternativeName>
</protein>
<dbReference type="EC" id="3.2.1.23" evidence="3 8"/>
<gene>
    <name evidence="10" type="ORF">C6P37_14715</name>
</gene>
<dbReference type="Pfam" id="PF00703">
    <property type="entry name" value="Glyco_hydro_2"/>
    <property type="match status" value="1"/>
</dbReference>
<dbReference type="InterPro" id="IPR004199">
    <property type="entry name" value="B-gal_small/dom_5"/>
</dbReference>
<dbReference type="InterPro" id="IPR036156">
    <property type="entry name" value="Beta-gal/glucu_dom_sf"/>
</dbReference>
<dbReference type="Gene3D" id="2.60.40.10">
    <property type="entry name" value="Immunoglobulins"/>
    <property type="match status" value="2"/>
</dbReference>
<name>A0A3E0JYY0_9BACI</name>
<dbReference type="InterPro" id="IPR050347">
    <property type="entry name" value="Bact_Beta-galactosidase"/>
</dbReference>
<dbReference type="GO" id="GO:0030246">
    <property type="term" value="F:carbohydrate binding"/>
    <property type="evidence" value="ECO:0007669"/>
    <property type="project" value="InterPro"/>
</dbReference>
<dbReference type="PROSITE" id="PS00719">
    <property type="entry name" value="GLYCOSYL_HYDROL_F2_1"/>
    <property type="match status" value="1"/>
</dbReference>
<dbReference type="SUPFAM" id="SSF49785">
    <property type="entry name" value="Galactose-binding domain-like"/>
    <property type="match status" value="1"/>
</dbReference>
<dbReference type="InterPro" id="IPR023230">
    <property type="entry name" value="Glyco_hydro_2_CS"/>
</dbReference>
<dbReference type="Gene3D" id="3.20.20.80">
    <property type="entry name" value="Glycosidases"/>
    <property type="match status" value="1"/>
</dbReference>